<dbReference type="PATRIC" id="fig|1302648.3.peg.284"/>
<gene>
    <name evidence="4" type="ORF">TMU3MR103_0299</name>
</gene>
<protein>
    <submittedName>
        <fullName evidence="4">V-type ATP synthase subunit C</fullName>
        <ecNumber evidence="4">3.6.3.14</ecNumber>
    </submittedName>
</protein>
<comment type="caution">
    <text evidence="4">The sequence shown here is derived from an EMBL/GenBank/DDBJ whole genome shotgun (WGS) entry which is preliminary data.</text>
</comment>
<dbReference type="NCBIfam" id="NF002266">
    <property type="entry name" value="PRK01198.1-2"/>
    <property type="match status" value="1"/>
</dbReference>
<name>A0A091C979_9ENTE</name>
<keyword evidence="2" id="KW-0813">Transport</keyword>
<dbReference type="Gene3D" id="1.10.132.50">
    <property type="entry name" value="ATP synthase (C/AC39) subunit, domain 3"/>
    <property type="match status" value="1"/>
</dbReference>
<sequence>MDDIQFSSANVRIRTYESRLLTKNTFDRMMAAEEAEDSYSILQETTYGDFIEDEDEVRDFEQVLIAEKKRTFDLVYNITPVKSIVDLMALQYDYQNLKVLVKQEYTQEDFSEFLVPMGSLPLSVLKELVNVRRSNQVDPIMNRCIEEVFQYIEDYDEIQAVDIIFDNYYWDHMVKLSQSENNENIERLIQRNIDVFNISTTLRSYLMGQRKGFINAVLQKGGTLNTNELVEEISASLENFMDYMEQTPYKNLVADSYDEITQNKKLTSLDLNKDNFLMRRLKEEKTVPFGPQAILGYLYAKEVEIKNLRMILVGKINKIPEETLQERVRESYV</sequence>
<dbReference type="Pfam" id="PF01992">
    <property type="entry name" value="vATP-synt_AC39"/>
    <property type="match status" value="1"/>
</dbReference>
<evidence type="ECO:0000256" key="1">
    <source>
        <dbReference type="ARBA" id="ARBA00006709"/>
    </source>
</evidence>
<evidence type="ECO:0000313" key="4">
    <source>
        <dbReference type="EMBL" id="KFN92817.1"/>
    </source>
</evidence>
<dbReference type="InterPro" id="IPR050873">
    <property type="entry name" value="V-ATPase_V0D/AC39_subunit"/>
</dbReference>
<dbReference type="AlphaFoldDB" id="A0A091C979"/>
<dbReference type="Gene3D" id="1.20.1690.10">
    <property type="entry name" value="V-type ATP synthase subunit C domain"/>
    <property type="match status" value="2"/>
</dbReference>
<evidence type="ECO:0000313" key="5">
    <source>
        <dbReference type="Proteomes" id="UP000029381"/>
    </source>
</evidence>
<dbReference type="EMBL" id="JPVT01000032">
    <property type="protein sequence ID" value="KFN92817.1"/>
    <property type="molecule type" value="Genomic_DNA"/>
</dbReference>
<reference evidence="4 5" key="1">
    <citation type="submission" date="2014-08" db="EMBL/GenBank/DDBJ databases">
        <title>Genome sequence of Tetragenococcus muriaticus.</title>
        <authorList>
            <person name="Chuea-nongthon C."/>
            <person name="Rodtong S."/>
            <person name="Yongsawatdigul J."/>
            <person name="Steele J.L."/>
            <person name="Liu X.-y."/>
            <person name="Speers J."/>
            <person name="Glasner J.D."/>
            <person name="Neeno-Eckwall E.C."/>
        </authorList>
    </citation>
    <scope>NUCLEOTIDE SEQUENCE [LARGE SCALE GENOMIC DNA]</scope>
    <source>
        <strain evidence="4 5">3MR10-3</strain>
    </source>
</reference>
<keyword evidence="5" id="KW-1185">Reference proteome</keyword>
<dbReference type="EC" id="3.6.3.14" evidence="4"/>
<keyword evidence="4" id="KW-0378">Hydrolase</keyword>
<organism evidence="4 5">
    <name type="scientific">Tetragenococcus muriaticus 3MR10-3</name>
    <dbReference type="NCBI Taxonomy" id="1302648"/>
    <lineage>
        <taxon>Bacteria</taxon>
        <taxon>Bacillati</taxon>
        <taxon>Bacillota</taxon>
        <taxon>Bacilli</taxon>
        <taxon>Lactobacillales</taxon>
        <taxon>Enterococcaceae</taxon>
        <taxon>Tetragenococcus</taxon>
    </lineage>
</organism>
<dbReference type="GO" id="GO:0016787">
    <property type="term" value="F:hydrolase activity"/>
    <property type="evidence" value="ECO:0007669"/>
    <property type="project" value="UniProtKB-KW"/>
</dbReference>
<evidence type="ECO:0000256" key="3">
    <source>
        <dbReference type="ARBA" id="ARBA00023065"/>
    </source>
</evidence>
<dbReference type="RefSeq" id="WP_038022035.1">
    <property type="nucleotide sequence ID" value="NZ_JPVT01000032.1"/>
</dbReference>
<dbReference type="InterPro" id="IPR002843">
    <property type="entry name" value="ATPase_V0-cplx_csu/dsu"/>
</dbReference>
<dbReference type="InterPro" id="IPR035067">
    <property type="entry name" value="V-type_ATPase_csu/dsu"/>
</dbReference>
<accession>A0A091C979</accession>
<dbReference type="InterPro" id="IPR044911">
    <property type="entry name" value="V-type_ATPase_csu/dsu_dom_3"/>
</dbReference>
<evidence type="ECO:0000256" key="2">
    <source>
        <dbReference type="ARBA" id="ARBA00022448"/>
    </source>
</evidence>
<dbReference type="SUPFAM" id="SSF103486">
    <property type="entry name" value="V-type ATP synthase subunit C"/>
    <property type="match status" value="1"/>
</dbReference>
<dbReference type="GO" id="GO:0046961">
    <property type="term" value="F:proton-transporting ATPase activity, rotational mechanism"/>
    <property type="evidence" value="ECO:0007669"/>
    <property type="project" value="InterPro"/>
</dbReference>
<proteinExistence type="inferred from homology"/>
<dbReference type="InterPro" id="IPR036079">
    <property type="entry name" value="ATPase_csu/dsu_sf"/>
</dbReference>
<comment type="similarity">
    <text evidence="1">Belongs to the V-ATPase V0D/AC39 subunit family.</text>
</comment>
<dbReference type="PANTHER" id="PTHR38682:SF1">
    <property type="entry name" value="V-TYPE ATP SYNTHASE SUBUNIT C"/>
    <property type="match status" value="1"/>
</dbReference>
<dbReference type="PANTHER" id="PTHR38682">
    <property type="entry name" value="V-TYPE ATP SYNTHASE SUBUNIT C"/>
    <property type="match status" value="1"/>
</dbReference>
<dbReference type="Proteomes" id="UP000029381">
    <property type="component" value="Unassembled WGS sequence"/>
</dbReference>
<keyword evidence="3" id="KW-0406">Ion transport</keyword>